<name>A0ABR1XFK2_9PEZI</name>
<comment type="caution">
    <text evidence="1">The sequence shown here is derived from an EMBL/GenBank/DDBJ whole genome shotgun (WGS) entry which is preliminary data.</text>
</comment>
<evidence type="ECO:0000313" key="2">
    <source>
        <dbReference type="Proteomes" id="UP001456524"/>
    </source>
</evidence>
<keyword evidence="2" id="KW-1185">Reference proteome</keyword>
<evidence type="ECO:0000313" key="1">
    <source>
        <dbReference type="EMBL" id="KAK8152573.1"/>
    </source>
</evidence>
<sequence length="312" mass="33835">MQIADRRSCLLACLAPLRQRALARPRYSSALPLSSRSSASPHHLFSAARDGRTTTAPLSPPPLSATIPLPPLPRSVSAVPARRETRILLLTGALSLGMHGDRSAENAARMIVCSSAASHNLADGFESRLLRPCAVSALLSIPSTSKSEPAMENAANTLAANTLAGRVWGVDDGVGRGSVDQSIGVPPRVHDESDCWMESPRLLCTDMVDFLLLQVCIVAALGVGHRRRSLRWKKSTRPCAWPHIHRGSSGVDELVSWAATTSLWSSSSTSTRRKSRRLLERSVYPATPGRPIYQRKDFSHDDAVLEAQRRLS</sequence>
<reference evidence="1 2" key="1">
    <citation type="journal article" date="2022" name="G3 (Bethesda)">
        <title>Enemy or ally: a genomic approach to elucidate the lifestyle of Phyllosticta citrichinaensis.</title>
        <authorList>
            <person name="Buijs V.A."/>
            <person name="Groenewald J.Z."/>
            <person name="Haridas S."/>
            <person name="LaButti K.M."/>
            <person name="Lipzen A."/>
            <person name="Martin F.M."/>
            <person name="Barry K."/>
            <person name="Grigoriev I.V."/>
            <person name="Crous P.W."/>
            <person name="Seidl M.F."/>
        </authorList>
    </citation>
    <scope>NUCLEOTIDE SEQUENCE [LARGE SCALE GENOMIC DNA]</scope>
    <source>
        <strain evidence="1 2">CBS 129764</strain>
    </source>
</reference>
<gene>
    <name evidence="1" type="ORF">IWX90DRAFT_83538</name>
</gene>
<dbReference type="Proteomes" id="UP001456524">
    <property type="component" value="Unassembled WGS sequence"/>
</dbReference>
<accession>A0ABR1XFK2</accession>
<organism evidence="1 2">
    <name type="scientific">Phyllosticta citrichinensis</name>
    <dbReference type="NCBI Taxonomy" id="1130410"/>
    <lineage>
        <taxon>Eukaryota</taxon>
        <taxon>Fungi</taxon>
        <taxon>Dikarya</taxon>
        <taxon>Ascomycota</taxon>
        <taxon>Pezizomycotina</taxon>
        <taxon>Dothideomycetes</taxon>
        <taxon>Dothideomycetes incertae sedis</taxon>
        <taxon>Botryosphaeriales</taxon>
        <taxon>Phyllostictaceae</taxon>
        <taxon>Phyllosticta</taxon>
    </lineage>
</organism>
<dbReference type="EMBL" id="JBBWUH010000014">
    <property type="protein sequence ID" value="KAK8152573.1"/>
    <property type="molecule type" value="Genomic_DNA"/>
</dbReference>
<proteinExistence type="predicted"/>
<protein>
    <submittedName>
        <fullName evidence="1">Uncharacterized protein</fullName>
    </submittedName>
</protein>